<reference evidence="2 3" key="1">
    <citation type="journal article" date="2019" name="Nat. Ecol. Evol.">
        <title>Megaphylogeny resolves global patterns of mushroom evolution.</title>
        <authorList>
            <person name="Varga T."/>
            <person name="Krizsan K."/>
            <person name="Foldi C."/>
            <person name="Dima B."/>
            <person name="Sanchez-Garcia M."/>
            <person name="Sanchez-Ramirez S."/>
            <person name="Szollosi G.J."/>
            <person name="Szarkandi J.G."/>
            <person name="Papp V."/>
            <person name="Albert L."/>
            <person name="Andreopoulos W."/>
            <person name="Angelini C."/>
            <person name="Antonin V."/>
            <person name="Barry K.W."/>
            <person name="Bougher N.L."/>
            <person name="Buchanan P."/>
            <person name="Buyck B."/>
            <person name="Bense V."/>
            <person name="Catcheside P."/>
            <person name="Chovatia M."/>
            <person name="Cooper J."/>
            <person name="Damon W."/>
            <person name="Desjardin D."/>
            <person name="Finy P."/>
            <person name="Geml J."/>
            <person name="Haridas S."/>
            <person name="Hughes K."/>
            <person name="Justo A."/>
            <person name="Karasinski D."/>
            <person name="Kautmanova I."/>
            <person name="Kiss B."/>
            <person name="Kocsube S."/>
            <person name="Kotiranta H."/>
            <person name="LaButti K.M."/>
            <person name="Lechner B.E."/>
            <person name="Liimatainen K."/>
            <person name="Lipzen A."/>
            <person name="Lukacs Z."/>
            <person name="Mihaltcheva S."/>
            <person name="Morgado L.N."/>
            <person name="Niskanen T."/>
            <person name="Noordeloos M.E."/>
            <person name="Ohm R.A."/>
            <person name="Ortiz-Santana B."/>
            <person name="Ovrebo C."/>
            <person name="Racz N."/>
            <person name="Riley R."/>
            <person name="Savchenko A."/>
            <person name="Shiryaev A."/>
            <person name="Soop K."/>
            <person name="Spirin V."/>
            <person name="Szebenyi C."/>
            <person name="Tomsovsky M."/>
            <person name="Tulloss R.E."/>
            <person name="Uehling J."/>
            <person name="Grigoriev I.V."/>
            <person name="Vagvolgyi C."/>
            <person name="Papp T."/>
            <person name="Martin F.M."/>
            <person name="Miettinen O."/>
            <person name="Hibbett D.S."/>
            <person name="Nagy L.G."/>
        </authorList>
    </citation>
    <scope>NUCLEOTIDE SEQUENCE [LARGE SCALE GENOMIC DNA]</scope>
    <source>
        <strain evidence="2 3">FP101781</strain>
    </source>
</reference>
<accession>A0A4Y7TEL3</accession>
<keyword evidence="3" id="KW-1185">Reference proteome</keyword>
<feature type="region of interest" description="Disordered" evidence="1">
    <location>
        <begin position="310"/>
        <end position="347"/>
    </location>
</feature>
<protein>
    <submittedName>
        <fullName evidence="2">Uncharacterized protein</fullName>
    </submittedName>
</protein>
<evidence type="ECO:0000313" key="2">
    <source>
        <dbReference type="EMBL" id="TEB32617.1"/>
    </source>
</evidence>
<comment type="caution">
    <text evidence="2">The sequence shown here is derived from an EMBL/GenBank/DDBJ whole genome shotgun (WGS) entry which is preliminary data.</text>
</comment>
<feature type="compositionally biased region" description="Basic and acidic residues" evidence="1">
    <location>
        <begin position="318"/>
        <end position="339"/>
    </location>
</feature>
<dbReference type="AlphaFoldDB" id="A0A4Y7TEL3"/>
<evidence type="ECO:0000256" key="1">
    <source>
        <dbReference type="SAM" id="MobiDB-lite"/>
    </source>
</evidence>
<dbReference type="STRING" id="71717.A0A4Y7TEL3"/>
<evidence type="ECO:0000313" key="3">
    <source>
        <dbReference type="Proteomes" id="UP000298030"/>
    </source>
</evidence>
<proteinExistence type="predicted"/>
<dbReference type="EMBL" id="QPFP01000014">
    <property type="protein sequence ID" value="TEB32617.1"/>
    <property type="molecule type" value="Genomic_DNA"/>
</dbReference>
<sequence length="347" mass="37885">MKPKSLPKLPQSLLATTPALAKIPCSQLSKLPKSPRQRGVTYRGLTPGNVTKIIAPRAYDLRPFVDPNHPAAQRASGRGSSSLVNWHSPSDAFRIIAGPKALLLSPDSKVEPGYGGGTMFERWDDKLERAGSSTGASAAGPGWPSTSSWKGKEKAIEGADAAEELSNDADMALSPAMKRWLARRKGVLSKAVPMSIQFANNKAKMGGKVFYAFASKKRVRAAIALVVNQGAKVVEVQGGGGGDSDIVKEIVFDLEEVEKVKEDGWVMKDWTYVVMPTMRLYRMPFTELIPEVREALHFIKTKATGVEEAWVRPPKPYEPPRHRGDHPGGKSKRLSADHAKTRRLNAR</sequence>
<feature type="compositionally biased region" description="Low complexity" evidence="1">
    <location>
        <begin position="130"/>
        <end position="148"/>
    </location>
</feature>
<dbReference type="Proteomes" id="UP000298030">
    <property type="component" value="Unassembled WGS sequence"/>
</dbReference>
<gene>
    <name evidence="2" type="ORF">FA13DRAFT_1731104</name>
</gene>
<organism evidence="2 3">
    <name type="scientific">Coprinellus micaceus</name>
    <name type="common">Glistening ink-cap mushroom</name>
    <name type="synonym">Coprinus micaceus</name>
    <dbReference type="NCBI Taxonomy" id="71717"/>
    <lineage>
        <taxon>Eukaryota</taxon>
        <taxon>Fungi</taxon>
        <taxon>Dikarya</taxon>
        <taxon>Basidiomycota</taxon>
        <taxon>Agaricomycotina</taxon>
        <taxon>Agaricomycetes</taxon>
        <taxon>Agaricomycetidae</taxon>
        <taxon>Agaricales</taxon>
        <taxon>Agaricineae</taxon>
        <taxon>Psathyrellaceae</taxon>
        <taxon>Coprinellus</taxon>
    </lineage>
</organism>
<name>A0A4Y7TEL3_COPMI</name>
<dbReference type="OrthoDB" id="3265918at2759"/>
<feature type="region of interest" description="Disordered" evidence="1">
    <location>
        <begin position="130"/>
        <end position="159"/>
    </location>
</feature>